<sequence>MKLQHQLLRFLSADGLSSRDQKHRVPCGQTSPGAVVTQSDHGFPPMQDSTSERHP</sequence>
<evidence type="ECO:0000313" key="2">
    <source>
        <dbReference type="EMBL" id="KAK8777449.1"/>
    </source>
</evidence>
<keyword evidence="3" id="KW-1185">Reference proteome</keyword>
<name>A0AAQ4ERU0_AMBAM</name>
<accession>A0AAQ4ERU0</accession>
<evidence type="ECO:0000256" key="1">
    <source>
        <dbReference type="SAM" id="MobiDB-lite"/>
    </source>
</evidence>
<protein>
    <submittedName>
        <fullName evidence="2">Uncharacterized protein</fullName>
    </submittedName>
</protein>
<evidence type="ECO:0000313" key="3">
    <source>
        <dbReference type="Proteomes" id="UP001321473"/>
    </source>
</evidence>
<organism evidence="2 3">
    <name type="scientific">Amblyomma americanum</name>
    <name type="common">Lone star tick</name>
    <dbReference type="NCBI Taxonomy" id="6943"/>
    <lineage>
        <taxon>Eukaryota</taxon>
        <taxon>Metazoa</taxon>
        <taxon>Ecdysozoa</taxon>
        <taxon>Arthropoda</taxon>
        <taxon>Chelicerata</taxon>
        <taxon>Arachnida</taxon>
        <taxon>Acari</taxon>
        <taxon>Parasitiformes</taxon>
        <taxon>Ixodida</taxon>
        <taxon>Ixodoidea</taxon>
        <taxon>Ixodidae</taxon>
        <taxon>Amblyomminae</taxon>
        <taxon>Amblyomma</taxon>
    </lineage>
</organism>
<feature type="non-terminal residue" evidence="2">
    <location>
        <position position="55"/>
    </location>
</feature>
<feature type="compositionally biased region" description="Polar residues" evidence="1">
    <location>
        <begin position="28"/>
        <end position="40"/>
    </location>
</feature>
<dbReference type="AlphaFoldDB" id="A0AAQ4ERU0"/>
<comment type="caution">
    <text evidence="2">The sequence shown here is derived from an EMBL/GenBank/DDBJ whole genome shotgun (WGS) entry which is preliminary data.</text>
</comment>
<feature type="region of interest" description="Disordered" evidence="1">
    <location>
        <begin position="13"/>
        <end position="55"/>
    </location>
</feature>
<gene>
    <name evidence="2" type="ORF">V5799_029205</name>
</gene>
<dbReference type="Proteomes" id="UP001321473">
    <property type="component" value="Unassembled WGS sequence"/>
</dbReference>
<proteinExistence type="predicted"/>
<reference evidence="2 3" key="1">
    <citation type="journal article" date="2023" name="Arcadia Sci">
        <title>De novo assembly of a long-read Amblyomma americanum tick genome.</title>
        <authorList>
            <person name="Chou S."/>
            <person name="Poskanzer K.E."/>
            <person name="Rollins M."/>
            <person name="Thuy-Boun P.S."/>
        </authorList>
    </citation>
    <scope>NUCLEOTIDE SEQUENCE [LARGE SCALE GENOMIC DNA]</scope>
    <source>
        <strain evidence="2">F_SG_1</strain>
        <tissue evidence="2">Salivary glands</tissue>
    </source>
</reference>
<dbReference type="EMBL" id="JARKHS020011838">
    <property type="protein sequence ID" value="KAK8777449.1"/>
    <property type="molecule type" value="Genomic_DNA"/>
</dbReference>